<reference evidence="3 4" key="1">
    <citation type="submission" date="2019-08" db="EMBL/GenBank/DDBJ databases">
        <title>In-depth cultivation of the pig gut microbiome towards novel bacterial diversity and tailored functional studies.</title>
        <authorList>
            <person name="Wylensek D."/>
            <person name="Hitch T.C.A."/>
            <person name="Clavel T."/>
        </authorList>
    </citation>
    <scope>NUCLEOTIDE SEQUENCE [LARGE SCALE GENOMIC DNA]</scope>
    <source>
        <strain evidence="3 4">WCA-383-APC-5B</strain>
    </source>
</reference>
<comment type="caution">
    <text evidence="3">The sequence shown here is derived from an EMBL/GenBank/DDBJ whole genome shotgun (WGS) entry which is preliminary data.</text>
</comment>
<keyword evidence="2" id="KW-0812">Transmembrane</keyword>
<proteinExistence type="predicted"/>
<dbReference type="EMBL" id="VULX01000001">
    <property type="protein sequence ID" value="MSR89888.1"/>
    <property type="molecule type" value="Genomic_DNA"/>
</dbReference>
<dbReference type="AlphaFoldDB" id="A0A7X2MVK3"/>
<name>A0A7X2MVK3_9CLOT</name>
<accession>A0A7X2MVK3</accession>
<feature type="region of interest" description="Disordered" evidence="1">
    <location>
        <begin position="70"/>
        <end position="90"/>
    </location>
</feature>
<evidence type="ECO:0000256" key="1">
    <source>
        <dbReference type="SAM" id="MobiDB-lite"/>
    </source>
</evidence>
<dbReference type="RefSeq" id="WP_154529774.1">
    <property type="nucleotide sequence ID" value="NZ_JAQXTV010000075.1"/>
</dbReference>
<keyword evidence="2" id="KW-1133">Transmembrane helix</keyword>
<sequence length="90" mass="10315">MSKERFRNYGLWAAILALVPMVLELFGITLVPEKYKEVCMAVLSILVMAGILNNPNTECKWFLDDSCKAVPDNKPEKLDEPIEKQEEKEE</sequence>
<feature type="transmembrane region" description="Helical" evidence="2">
    <location>
        <begin position="9"/>
        <end position="29"/>
    </location>
</feature>
<keyword evidence="2" id="KW-0472">Membrane</keyword>
<organism evidence="3 4">
    <name type="scientific">Inconstantimicrobium porci</name>
    <dbReference type="NCBI Taxonomy" id="2652291"/>
    <lineage>
        <taxon>Bacteria</taxon>
        <taxon>Bacillati</taxon>
        <taxon>Bacillota</taxon>
        <taxon>Clostridia</taxon>
        <taxon>Eubacteriales</taxon>
        <taxon>Clostridiaceae</taxon>
        <taxon>Inconstantimicrobium</taxon>
    </lineage>
</organism>
<keyword evidence="4" id="KW-1185">Reference proteome</keyword>
<evidence type="ECO:0000256" key="2">
    <source>
        <dbReference type="SAM" id="Phobius"/>
    </source>
</evidence>
<protein>
    <submittedName>
        <fullName evidence="3">Holin</fullName>
    </submittedName>
</protein>
<evidence type="ECO:0000313" key="3">
    <source>
        <dbReference type="EMBL" id="MSR89888.1"/>
    </source>
</evidence>
<dbReference type="Proteomes" id="UP000460287">
    <property type="component" value="Unassembled WGS sequence"/>
</dbReference>
<evidence type="ECO:0000313" key="4">
    <source>
        <dbReference type="Proteomes" id="UP000460287"/>
    </source>
</evidence>
<gene>
    <name evidence="3" type="ORF">FYJ33_00295</name>
</gene>